<reference evidence="2" key="1">
    <citation type="submission" date="2020-04" db="EMBL/GenBank/DDBJ databases">
        <title>Genome Assembly and Annotation of Botryosphaeria dothidea sdau 11-99, a Latent Pathogen of Apple Fruit Ring Rot in China.</title>
        <authorList>
            <person name="Yu C."/>
            <person name="Diao Y."/>
            <person name="Lu Q."/>
            <person name="Zhao J."/>
            <person name="Cui S."/>
            <person name="Peng C."/>
            <person name="He B."/>
            <person name="Liu H."/>
        </authorList>
    </citation>
    <scope>NUCLEOTIDE SEQUENCE [LARGE SCALE GENOMIC DNA]</scope>
    <source>
        <strain evidence="2">Sdau11-99</strain>
    </source>
</reference>
<comment type="caution">
    <text evidence="2">The sequence shown here is derived from an EMBL/GenBank/DDBJ whole genome shotgun (WGS) entry which is preliminary data.</text>
</comment>
<dbReference type="SUPFAM" id="SSF52172">
    <property type="entry name" value="CheY-like"/>
    <property type="match status" value="1"/>
</dbReference>
<evidence type="ECO:0000313" key="2">
    <source>
        <dbReference type="EMBL" id="KAF4305011.1"/>
    </source>
</evidence>
<protein>
    <recommendedName>
        <fullName evidence="4">Response regulatory domain-containing protein</fullName>
    </recommendedName>
</protein>
<dbReference type="Proteomes" id="UP000572817">
    <property type="component" value="Unassembled WGS sequence"/>
</dbReference>
<dbReference type="AlphaFoldDB" id="A0A8H4IPT5"/>
<evidence type="ECO:0008006" key="4">
    <source>
        <dbReference type="Google" id="ProtNLM"/>
    </source>
</evidence>
<feature type="region of interest" description="Disordered" evidence="1">
    <location>
        <begin position="1"/>
        <end position="73"/>
    </location>
</feature>
<dbReference type="EMBL" id="WWBZ02000040">
    <property type="protein sequence ID" value="KAF4305011.1"/>
    <property type="molecule type" value="Genomic_DNA"/>
</dbReference>
<proteinExistence type="predicted"/>
<dbReference type="InterPro" id="IPR011006">
    <property type="entry name" value="CheY-like_superfamily"/>
</dbReference>
<name>A0A8H4IPT5_9PEZI</name>
<sequence length="135" mass="14264">MAANSSIDARPSAVELREEQETEVSGPVASGTAYRKEQSAPGRGELYTEPDQQGVPTSVHHPPIGTAGHDEEEPAADAGVQIIVTTDLGSATARFEALIAGTDEYMTKSIQFGALMEMLNKRMEDRAAARAPPPG</sequence>
<organism evidence="2 3">
    <name type="scientific">Botryosphaeria dothidea</name>
    <dbReference type="NCBI Taxonomy" id="55169"/>
    <lineage>
        <taxon>Eukaryota</taxon>
        <taxon>Fungi</taxon>
        <taxon>Dikarya</taxon>
        <taxon>Ascomycota</taxon>
        <taxon>Pezizomycotina</taxon>
        <taxon>Dothideomycetes</taxon>
        <taxon>Dothideomycetes incertae sedis</taxon>
        <taxon>Botryosphaeriales</taxon>
        <taxon>Botryosphaeriaceae</taxon>
        <taxon>Botryosphaeria</taxon>
    </lineage>
</organism>
<gene>
    <name evidence="2" type="ORF">GTA08_BOTSDO06429</name>
</gene>
<evidence type="ECO:0000313" key="3">
    <source>
        <dbReference type="Proteomes" id="UP000572817"/>
    </source>
</evidence>
<evidence type="ECO:0000256" key="1">
    <source>
        <dbReference type="SAM" id="MobiDB-lite"/>
    </source>
</evidence>
<keyword evidence="3" id="KW-1185">Reference proteome</keyword>
<accession>A0A8H4IPT5</accession>